<dbReference type="PaxDb" id="6239-M02F4.2"/>
<dbReference type="AlphaFoldDB" id="Q21470"/>
<dbReference type="KEGG" id="cel:CELE_M02F4.2"/>
<name>Q21470_CAEEL</name>
<dbReference type="RefSeq" id="NP_508519.2">
    <property type="nucleotide sequence ID" value="NM_076118.3"/>
</dbReference>
<dbReference type="HOGENOM" id="CLU_1887606_0_0_1"/>
<reference evidence="1 2" key="1">
    <citation type="journal article" date="1998" name="Science">
        <title>Genome sequence of the nematode C. elegans: a platform for investigating biology.</title>
        <authorList>
            <consortium name="The C. elegans sequencing consortium"/>
            <person name="Sulson J.E."/>
            <person name="Waterston R."/>
        </authorList>
    </citation>
    <scope>NUCLEOTIDE SEQUENCE [LARGE SCALE GENOMIC DNA]</scope>
    <source>
        <strain evidence="1 2">Bristol N2</strain>
    </source>
</reference>
<accession>Q21470</accession>
<dbReference type="Proteomes" id="UP000001940">
    <property type="component" value="Chromosome X"/>
</dbReference>
<evidence type="ECO:0000313" key="1">
    <source>
        <dbReference type="EMBL" id="CCD66486.1"/>
    </source>
</evidence>
<sequence>MVQRGRSTFSMPLQFIAQVHWVRSFTDSTKLTKDSDGTLLHHRFDAKWKRGEEVEKLFTYFPNNTSAHVASMQKTAITIFNGSLPVFSFDFIKGLNNCVRQMETQIICTSTGGMCRDHMDKMTEWIYDKTENVFV</sequence>
<dbReference type="CTD" id="187401"/>
<dbReference type="InParanoid" id="Q21470"/>
<dbReference type="UCSC" id="M02F4.2">
    <property type="organism name" value="c. elegans"/>
</dbReference>
<dbReference type="OrthoDB" id="10393426at2759"/>
<evidence type="ECO:0000313" key="2">
    <source>
        <dbReference type="Proteomes" id="UP000001940"/>
    </source>
</evidence>
<dbReference type="WormBase" id="M02F4.2">
    <property type="protein sequence ID" value="CE35744"/>
    <property type="gene ID" value="WBGene00019736"/>
</dbReference>
<dbReference type="PhylomeDB" id="Q21470"/>
<dbReference type="eggNOG" id="ENOG502TGET">
    <property type="taxonomic scope" value="Eukaryota"/>
</dbReference>
<dbReference type="PIR" id="T16632">
    <property type="entry name" value="T16632"/>
</dbReference>
<organism evidence="1 2">
    <name type="scientific">Caenorhabditis elegans</name>
    <dbReference type="NCBI Taxonomy" id="6239"/>
    <lineage>
        <taxon>Eukaryota</taxon>
        <taxon>Metazoa</taxon>
        <taxon>Ecdysozoa</taxon>
        <taxon>Nematoda</taxon>
        <taxon>Chromadorea</taxon>
        <taxon>Rhabditida</taxon>
        <taxon>Rhabditina</taxon>
        <taxon>Rhabditomorpha</taxon>
        <taxon>Rhabditoidea</taxon>
        <taxon>Rhabditidae</taxon>
        <taxon>Peloderinae</taxon>
        <taxon>Caenorhabditis</taxon>
    </lineage>
</organism>
<dbReference type="Bgee" id="WBGene00019736">
    <property type="expression patterns" value="Expressed in pharyngeal muscle cell (C elegans) and 2 other cell types or tissues"/>
</dbReference>
<dbReference type="AGR" id="WB:WBGene00019736"/>
<protein>
    <submittedName>
        <fullName evidence="1">Nucleotid_trans domain-containing protein</fullName>
    </submittedName>
</protein>
<evidence type="ECO:0000313" key="3">
    <source>
        <dbReference type="WormBase" id="M02F4.2"/>
    </source>
</evidence>
<proteinExistence type="predicted"/>
<dbReference type="PANTHER" id="PTHR47024:SF2">
    <property type="entry name" value="GLYCOSYLTRANSFERASE FAMILY 92 PROTEIN"/>
    <property type="match status" value="1"/>
</dbReference>
<dbReference type="PANTHER" id="PTHR47024">
    <property type="entry name" value="BIOFILM ABSENT ON HEAD (AFTER YERSINIA EXPOSURE)-RELATED"/>
    <property type="match status" value="1"/>
</dbReference>
<dbReference type="EMBL" id="BX284606">
    <property type="protein sequence ID" value="CCD66486.1"/>
    <property type="molecule type" value="Genomic_DNA"/>
</dbReference>
<keyword evidence="2" id="KW-1185">Reference proteome</keyword>
<gene>
    <name evidence="1" type="ORF">CELE_M02F4.2</name>
    <name evidence="1 3" type="ORF">M02F4.2</name>
</gene>
<dbReference type="GeneID" id="187401"/>